<feature type="transmembrane region" description="Helical" evidence="3">
    <location>
        <begin position="12"/>
        <end position="45"/>
    </location>
</feature>
<dbReference type="AlphaFoldDB" id="E2ZAJ8"/>
<feature type="binding site" evidence="2">
    <location>
        <position position="456"/>
    </location>
    <ligand>
        <name>Mn(2+)</name>
        <dbReference type="ChEBI" id="CHEBI:29035"/>
        <label>2</label>
    </ligand>
</feature>
<dbReference type="EMBL" id="AECS01000011">
    <property type="protein sequence ID" value="EFQ04709.1"/>
    <property type="molecule type" value="Genomic_DNA"/>
</dbReference>
<keyword evidence="3" id="KW-0812">Transmembrane</keyword>
<dbReference type="GO" id="GO:0046872">
    <property type="term" value="F:metal ion binding"/>
    <property type="evidence" value="ECO:0007669"/>
    <property type="project" value="UniProtKB-KW"/>
</dbReference>
<dbReference type="InterPro" id="IPR003156">
    <property type="entry name" value="DHHA1_dom"/>
</dbReference>
<sequence length="668" mass="73807">MLKKLFSGKAEFVYLTVILILLALIAVYNWVIAALACILIAGVSVLTHKSDTERNREITRYFDAISQSVDQATTYAVQNLPIGIAIVDKDSALCWANSVLLDWVGASVQENERIDKAMENLNVDRIWGKTGYFYETINDRQYRVVYKGLSDEISDGNGYLILYFDDVTETEHQKTLFMKSIPVFASIEIDNMEEVAKGMSAVQQATLWTNVNNCIVSELTELGCYIHSYTNGKYFACLSRSALNVLTETNFSFLDKIRRIHTANRIPVTLSMGVAAIQEELLNEGDTNFDVLAEKAKAGLDLALGRGGDQVVVYEKDGTPHFYGGKSQSVEKATRVRARVVAQAMRELVYGCDSVFITGHVREDYDCLGAAIGVAHMARLSGRPVYIILSEQLDAVHPLLDRLKADELYSLFITADEAARLCTDKSLLFIVDTHRGDMAAGSKLLDITPNRVVIDHHRRCADFIKHPLLTYMETSSSSTSELVTELIQYYQDEVELTSLEATALYAGIVVDTKNFAVQTGVRTFDAAAYLRRCGADPEIVRSIFSSDFATVRLKSSLLAKATIEDGVAMLDCGDLKENATMLAAQLADMLINLNNVRASFTFYELAEKTVGISARSKGEVNVQRVMEVLGGGGHSNVAGAQLKGLTIEEAQEVVRKALEEIPEEKESE</sequence>
<dbReference type="Pfam" id="PF24898">
    <property type="entry name" value="GGDEF_GdpP"/>
    <property type="match status" value="1"/>
</dbReference>
<dbReference type="Pfam" id="PF02272">
    <property type="entry name" value="DHHA1"/>
    <property type="match status" value="1"/>
</dbReference>
<comment type="function">
    <text evidence="1">Has phosphodiesterase (PDE) activity against cyclic-di-AMP (c-di-AMP).</text>
</comment>
<evidence type="ECO:0000313" key="7">
    <source>
        <dbReference type="Proteomes" id="UP000003195"/>
    </source>
</evidence>
<dbReference type="SUPFAM" id="SSF64182">
    <property type="entry name" value="DHH phosphoesterases"/>
    <property type="match status" value="1"/>
</dbReference>
<dbReference type="InterPro" id="IPR001667">
    <property type="entry name" value="DDH_dom"/>
</dbReference>
<comment type="similarity">
    <text evidence="1">Belongs to the GdpP/PdeA phosphodiesterase family.</text>
</comment>
<reference evidence="6 7" key="1">
    <citation type="submission" date="2010-08" db="EMBL/GenBank/DDBJ databases">
        <authorList>
            <person name="Weinstock G."/>
            <person name="Sodergren E."/>
            <person name="Clifton S."/>
            <person name="Fulton L."/>
            <person name="Fulton B."/>
            <person name="Courtney L."/>
            <person name="Fronick C."/>
            <person name="Harrison M."/>
            <person name="Strong C."/>
            <person name="Farmer C."/>
            <person name="Delahaunty K."/>
            <person name="Markovic C."/>
            <person name="Hall O."/>
            <person name="Minx P."/>
            <person name="Tomlinson C."/>
            <person name="Mitreva M."/>
            <person name="Hou S."/>
            <person name="Chen J."/>
            <person name="Wollam A."/>
            <person name="Pepin K.H."/>
            <person name="Johnson M."/>
            <person name="Bhonagiri V."/>
            <person name="Zhang X."/>
            <person name="Suruliraj S."/>
            <person name="Warren W."/>
            <person name="Chinwalla A."/>
            <person name="Mardis E.R."/>
            <person name="Wilson R.K."/>
        </authorList>
    </citation>
    <scope>NUCLEOTIDE SEQUENCE [LARGE SCALE GENOMIC DNA]</scope>
    <source>
        <strain evidence="6 7">F0359</strain>
    </source>
</reference>
<feature type="binding site" evidence="2">
    <location>
        <position position="432"/>
    </location>
    <ligand>
        <name>Mn(2+)</name>
        <dbReference type="ChEBI" id="CHEBI:29035"/>
        <label>1</label>
    </ligand>
</feature>
<dbReference type="InterPro" id="IPR038763">
    <property type="entry name" value="DHH_sf"/>
</dbReference>
<dbReference type="PANTHER" id="PTHR47618">
    <property type="entry name" value="BIFUNCTIONAL OLIGORIBONUCLEASE AND PAP PHOSPHATASE NRNA"/>
    <property type="match status" value="1"/>
</dbReference>
<dbReference type="PANTHER" id="PTHR47618:SF2">
    <property type="entry name" value="CYCLIC-DI-AMP PHOSPHODIESTERASE GDPP"/>
    <property type="match status" value="1"/>
</dbReference>
<keyword evidence="2" id="KW-0479">Metal-binding</keyword>
<feature type="binding site" evidence="2">
    <location>
        <position position="432"/>
    </location>
    <ligand>
        <name>Mn(2+)</name>
        <dbReference type="ChEBI" id="CHEBI:29035"/>
        <label>2</label>
    </ligand>
</feature>
<keyword evidence="1" id="KW-0378">Hydrolase</keyword>
<dbReference type="RefSeq" id="WP_006941290.1">
    <property type="nucleotide sequence ID" value="NZ_GL538185.1"/>
</dbReference>
<dbReference type="GO" id="GO:0106409">
    <property type="term" value="F:cyclic-di-AMP phosphodiesterase activity"/>
    <property type="evidence" value="ECO:0007669"/>
    <property type="project" value="RHEA"/>
</dbReference>
<gene>
    <name evidence="6" type="ORF">HMPREF9429_00461</name>
</gene>
<feature type="binding site" evidence="2">
    <location>
        <position position="360"/>
    </location>
    <ligand>
        <name>Mn(2+)</name>
        <dbReference type="ChEBI" id="CHEBI:29035"/>
        <label>1</label>
    </ligand>
</feature>
<dbReference type="GO" id="GO:0005886">
    <property type="term" value="C:plasma membrane"/>
    <property type="evidence" value="ECO:0007669"/>
    <property type="project" value="UniProtKB-SubCell"/>
</dbReference>
<dbReference type="Pfam" id="PF01368">
    <property type="entry name" value="DHH"/>
    <property type="match status" value="1"/>
</dbReference>
<dbReference type="PIRSF" id="PIRSF026583">
    <property type="entry name" value="YybT"/>
    <property type="match status" value="1"/>
</dbReference>
<keyword evidence="7" id="KW-1185">Reference proteome</keyword>
<keyword evidence="1" id="KW-1003">Cell membrane</keyword>
<accession>E2ZAJ8</accession>
<feature type="binding site" evidence="2">
    <location>
        <position position="366"/>
    </location>
    <ligand>
        <name>Mn(2+)</name>
        <dbReference type="ChEBI" id="CHEBI:29035"/>
        <label>2</label>
    </ligand>
</feature>
<comment type="subcellular location">
    <subcellularLocation>
        <location evidence="1">Cell membrane</location>
    </subcellularLocation>
</comment>
<comment type="cofactor">
    <cofactor evidence="2">
        <name>Mn(2+)</name>
        <dbReference type="ChEBI" id="CHEBI:29035"/>
    </cofactor>
    <text evidence="2">For phosphodiesterase activity, probably binds 2 Mn(2+) per subunit.</text>
</comment>
<dbReference type="GO" id="GO:0016787">
    <property type="term" value="F:hydrolase activity"/>
    <property type="evidence" value="ECO:0007669"/>
    <property type="project" value="UniProtKB-UniRule"/>
</dbReference>
<comment type="caution">
    <text evidence="6">The sequence shown here is derived from an EMBL/GenBank/DDBJ whole genome shotgun (WGS) entry which is preliminary data.</text>
</comment>
<evidence type="ECO:0000256" key="1">
    <source>
        <dbReference type="PIRNR" id="PIRNR026583"/>
    </source>
</evidence>
<evidence type="ECO:0000259" key="5">
    <source>
        <dbReference type="Pfam" id="PF02272"/>
    </source>
</evidence>
<evidence type="ECO:0000259" key="4">
    <source>
        <dbReference type="Pfam" id="PF01368"/>
    </source>
</evidence>
<proteinExistence type="inferred from homology"/>
<name>E2ZAJ8_9FIRM</name>
<evidence type="ECO:0000313" key="6">
    <source>
        <dbReference type="EMBL" id="EFQ04709.1"/>
    </source>
</evidence>
<feature type="binding site" evidence="2">
    <location>
        <position position="511"/>
    </location>
    <ligand>
        <name>Mn(2+)</name>
        <dbReference type="ChEBI" id="CHEBI:29035"/>
        <label>2</label>
    </ligand>
</feature>
<feature type="domain" description="DDH" evidence="4">
    <location>
        <begin position="355"/>
        <end position="508"/>
    </location>
</feature>
<dbReference type="EC" id="3.1.4.-" evidence="1"/>
<dbReference type="FunFam" id="3.90.1640.10:FF:000002">
    <property type="entry name" value="Cyclic-di-AMP phosphodiesterase"/>
    <property type="match status" value="1"/>
</dbReference>
<dbReference type="Gene3D" id="3.10.310.30">
    <property type="match status" value="1"/>
</dbReference>
<comment type="catalytic activity">
    <reaction evidence="1">
        <text>3',3'-c-di-AMP + H2O = 5'-O-phosphonoadenylyl-(3'-&gt;5')-adenosine + H(+)</text>
        <dbReference type="Rhea" id="RHEA:54420"/>
        <dbReference type="ChEBI" id="CHEBI:15377"/>
        <dbReference type="ChEBI" id="CHEBI:15378"/>
        <dbReference type="ChEBI" id="CHEBI:71500"/>
        <dbReference type="ChEBI" id="CHEBI:138171"/>
    </reaction>
</comment>
<evidence type="ECO:0000256" key="2">
    <source>
        <dbReference type="PIRSR" id="PIRSR026583-50"/>
    </source>
</evidence>
<dbReference type="InterPro" id="IPR051319">
    <property type="entry name" value="Oligoribo/pAp-PDE_c-di-AMP_PDE"/>
</dbReference>
<keyword evidence="3" id="KW-1133">Transmembrane helix</keyword>
<dbReference type="GO" id="GO:0003676">
    <property type="term" value="F:nucleic acid binding"/>
    <property type="evidence" value="ECO:0007669"/>
    <property type="project" value="UniProtKB-UniRule"/>
</dbReference>
<protein>
    <recommendedName>
        <fullName evidence="1">Cyclic-di-AMP phosphodiesterase</fullName>
        <ecNumber evidence="1">3.1.4.-</ecNumber>
    </recommendedName>
</protein>
<dbReference type="STRING" id="706434.HMPREF9429_00461"/>
<keyword evidence="2" id="KW-0464">Manganese</keyword>
<dbReference type="Proteomes" id="UP000003195">
    <property type="component" value="Unassembled WGS sequence"/>
</dbReference>
<keyword evidence="1 3" id="KW-0472">Membrane</keyword>
<feature type="domain" description="DHHA1" evidence="5">
    <location>
        <begin position="583"/>
        <end position="659"/>
    </location>
</feature>
<dbReference type="eggNOG" id="COG3887">
    <property type="taxonomic scope" value="Bacteria"/>
</dbReference>
<dbReference type="InterPro" id="IPR014528">
    <property type="entry name" value="GdpP/PdeA"/>
</dbReference>
<dbReference type="Gene3D" id="3.90.1640.10">
    <property type="entry name" value="inorganic pyrophosphatase (n-terminal core)"/>
    <property type="match status" value="1"/>
</dbReference>
<dbReference type="HOGENOM" id="CLU_018278_0_0_9"/>
<dbReference type="Gene3D" id="3.30.450.20">
    <property type="entry name" value="PAS domain"/>
    <property type="match status" value="1"/>
</dbReference>
<evidence type="ECO:0000256" key="3">
    <source>
        <dbReference type="SAM" id="Phobius"/>
    </source>
</evidence>
<dbReference type="OrthoDB" id="9759476at2"/>
<feature type="binding site" evidence="2">
    <location>
        <position position="364"/>
    </location>
    <ligand>
        <name>Mn(2+)</name>
        <dbReference type="ChEBI" id="CHEBI:29035"/>
        <label>1</label>
    </ligand>
</feature>
<organism evidence="6 7">
    <name type="scientific">Megasphaera micronuciformis F0359</name>
    <dbReference type="NCBI Taxonomy" id="706434"/>
    <lineage>
        <taxon>Bacteria</taxon>
        <taxon>Bacillati</taxon>
        <taxon>Bacillota</taxon>
        <taxon>Negativicutes</taxon>
        <taxon>Veillonellales</taxon>
        <taxon>Veillonellaceae</taxon>
        <taxon>Megasphaera</taxon>
    </lineage>
</organism>